<evidence type="ECO:0000313" key="2">
    <source>
        <dbReference type="Proteomes" id="UP000016658"/>
    </source>
</evidence>
<sequence length="62" mass="7597">MKKKCNLEIRKKAKSKAVYLWEIAEKLETSECYFIRKLRHELPQEEKDKIFNIIDEIVKERD</sequence>
<gene>
    <name evidence="1" type="ORF">HMPREF0367_01077</name>
</gene>
<comment type="caution">
    <text evidence="1">The sequence shown here is derived from an EMBL/GenBank/DDBJ whole genome shotgun (WGS) entry which is preliminary data.</text>
</comment>
<dbReference type="AlphaFoldDB" id="U2P413"/>
<proteinExistence type="predicted"/>
<dbReference type="EMBL" id="AWVI01000044">
    <property type="protein sequence ID" value="ERK45225.1"/>
    <property type="molecule type" value="Genomic_DNA"/>
</dbReference>
<dbReference type="HOGENOM" id="CLU_191535_2_0_9"/>
<reference evidence="1 2" key="1">
    <citation type="submission" date="2013-06" db="EMBL/GenBank/DDBJ databases">
        <authorList>
            <person name="Weinstock G."/>
            <person name="Sodergren E."/>
            <person name="Lobos E.A."/>
            <person name="Fulton L."/>
            <person name="Fulton R."/>
            <person name="Courtney L."/>
            <person name="Fronick C."/>
            <person name="O'Laughlin M."/>
            <person name="Godfrey J."/>
            <person name="Wilson R.M."/>
            <person name="Miner T."/>
            <person name="Farmer C."/>
            <person name="Delehaunty K."/>
            <person name="Cordes M."/>
            <person name="Minx P."/>
            <person name="Tomlinson C."/>
            <person name="Chen J."/>
            <person name="Wollam A."/>
            <person name="Pepin K.H."/>
            <person name="Bhonagiri V."/>
            <person name="Zhang X."/>
            <person name="Warren W."/>
            <person name="Mitreva M."/>
            <person name="Mardis E.R."/>
            <person name="Wilson R.K."/>
        </authorList>
    </citation>
    <scope>NUCLEOTIDE SEQUENCE [LARGE SCALE GENOMIC DNA]</scope>
    <source>
        <strain evidence="1 2">ATCC 27803</strain>
    </source>
</reference>
<organism evidence="1 2">
    <name type="scientific">Faecalitalea cylindroides ATCC 27803</name>
    <dbReference type="NCBI Taxonomy" id="649755"/>
    <lineage>
        <taxon>Bacteria</taxon>
        <taxon>Bacillati</taxon>
        <taxon>Bacillota</taxon>
        <taxon>Erysipelotrichia</taxon>
        <taxon>Erysipelotrichales</taxon>
        <taxon>Erysipelotrichaceae</taxon>
        <taxon>Faecalitalea</taxon>
    </lineage>
</organism>
<protein>
    <recommendedName>
        <fullName evidence="3">Toxin-antitoxin system, antitoxin component, Xre domain protein</fullName>
    </recommendedName>
</protein>
<dbReference type="Proteomes" id="UP000016658">
    <property type="component" value="Unassembled WGS sequence"/>
</dbReference>
<dbReference type="OrthoDB" id="9816042at2"/>
<evidence type="ECO:0000313" key="1">
    <source>
        <dbReference type="EMBL" id="ERK45225.1"/>
    </source>
</evidence>
<dbReference type="RefSeq" id="WP_022356556.1">
    <property type="nucleotide sequence ID" value="NZ_KI271030.1"/>
</dbReference>
<evidence type="ECO:0008006" key="3">
    <source>
        <dbReference type="Google" id="ProtNLM"/>
    </source>
</evidence>
<accession>U2P413</accession>
<name>U2P413_9FIRM</name>